<keyword evidence="5 8" id="KW-0808">Transferase</keyword>
<evidence type="ECO:0000256" key="4">
    <source>
        <dbReference type="ARBA" id="ARBA00017935"/>
    </source>
</evidence>
<dbReference type="SUPFAM" id="SSF55729">
    <property type="entry name" value="Acyl-CoA N-acyltransferases (Nat)"/>
    <property type="match status" value="1"/>
</dbReference>
<comment type="caution">
    <text evidence="10">The sequence shown here is derived from an EMBL/GenBank/DDBJ whole genome shotgun (WGS) entry which is preliminary data.</text>
</comment>
<dbReference type="InterPro" id="IPR000182">
    <property type="entry name" value="GNAT_dom"/>
</dbReference>
<evidence type="ECO:0000313" key="11">
    <source>
        <dbReference type="Proteomes" id="UP000035909"/>
    </source>
</evidence>
<gene>
    <name evidence="8" type="primary">ectA</name>
    <name evidence="10" type="ORF">ABT57_09930</name>
</gene>
<dbReference type="OrthoDB" id="2436196at2"/>
<dbReference type="UniPathway" id="UPA00067">
    <property type="reaction ID" value="UER00122"/>
</dbReference>
<keyword evidence="6 8" id="KW-0012">Acyltransferase</keyword>
<keyword evidence="11" id="KW-1185">Reference proteome</keyword>
<comment type="function">
    <text evidence="8">Catalyzes the acetylation of L-2,4-diaminobutyrate (DABA) to gamma-N-acetyl-alpha,gamma-diaminobutyric acid (ADABA) with acetyl coenzyme A.</text>
</comment>
<dbReference type="PIRSF" id="PIRSF037663">
    <property type="entry name" value="Acetyltransf_GNAT_prd"/>
    <property type="match status" value="1"/>
</dbReference>
<comment type="pathway">
    <text evidence="1 8">Amine and polyamine biosynthesis; ectoine biosynthesis; L-ectoine from L-aspartate 4-semialdehyde: step 2/3.</text>
</comment>
<evidence type="ECO:0000259" key="9">
    <source>
        <dbReference type="PROSITE" id="PS51186"/>
    </source>
</evidence>
<dbReference type="PANTHER" id="PTHR43072:SF23">
    <property type="entry name" value="UPF0039 PROTEIN C11D3.02C"/>
    <property type="match status" value="1"/>
</dbReference>
<dbReference type="Pfam" id="PF00583">
    <property type="entry name" value="Acetyltransf_1"/>
    <property type="match status" value="1"/>
</dbReference>
<name>A0A0J1HED9_9GAMM</name>
<dbReference type="Proteomes" id="UP000035909">
    <property type="component" value="Unassembled WGS sequence"/>
</dbReference>
<dbReference type="GO" id="GO:0033816">
    <property type="term" value="F:diaminobutyrate acetyltransferase activity"/>
    <property type="evidence" value="ECO:0007669"/>
    <property type="project" value="UniProtKB-EC"/>
</dbReference>
<dbReference type="AlphaFoldDB" id="A0A0J1HED9"/>
<organism evidence="10 11">
    <name type="scientific">Photobacterium ganghwense</name>
    <dbReference type="NCBI Taxonomy" id="320778"/>
    <lineage>
        <taxon>Bacteria</taxon>
        <taxon>Pseudomonadati</taxon>
        <taxon>Pseudomonadota</taxon>
        <taxon>Gammaproteobacteria</taxon>
        <taxon>Vibrionales</taxon>
        <taxon>Vibrionaceae</taxon>
        <taxon>Photobacterium</taxon>
    </lineage>
</organism>
<dbReference type="EMBL" id="LDOU01000007">
    <property type="protein sequence ID" value="KLV09978.1"/>
    <property type="molecule type" value="Genomic_DNA"/>
</dbReference>
<dbReference type="PANTHER" id="PTHR43072">
    <property type="entry name" value="N-ACETYLTRANSFERASE"/>
    <property type="match status" value="1"/>
</dbReference>
<evidence type="ECO:0000256" key="3">
    <source>
        <dbReference type="ARBA" id="ARBA00012355"/>
    </source>
</evidence>
<evidence type="ECO:0000256" key="1">
    <source>
        <dbReference type="ARBA" id="ARBA00004978"/>
    </source>
</evidence>
<protein>
    <recommendedName>
        <fullName evidence="4 8">L-2,4-diaminobutyric acid acetyltransferase</fullName>
        <shortName evidence="8">DABA acetyltransferase</shortName>
        <ecNumber evidence="3 8">2.3.1.178</ecNumber>
    </recommendedName>
</protein>
<dbReference type="STRING" id="320778.ABT57_09930"/>
<comment type="similarity">
    <text evidence="2 8">Belongs to the acetyltransferase family. EctA subfamily.</text>
</comment>
<evidence type="ECO:0000256" key="7">
    <source>
        <dbReference type="ARBA" id="ARBA00048924"/>
    </source>
</evidence>
<dbReference type="PATRIC" id="fig|320778.3.peg.2168"/>
<feature type="domain" description="N-acetyltransferase" evidence="9">
    <location>
        <begin position="25"/>
        <end position="181"/>
    </location>
</feature>
<comment type="catalytic activity">
    <reaction evidence="7 8">
        <text>L-2,4-diaminobutanoate + acetyl-CoA = (2S)-4-acetamido-2-aminobutanoate + CoA + H(+)</text>
        <dbReference type="Rhea" id="RHEA:16901"/>
        <dbReference type="ChEBI" id="CHEBI:15378"/>
        <dbReference type="ChEBI" id="CHEBI:57287"/>
        <dbReference type="ChEBI" id="CHEBI:57288"/>
        <dbReference type="ChEBI" id="CHEBI:58761"/>
        <dbReference type="ChEBI" id="CHEBI:58929"/>
        <dbReference type="EC" id="2.3.1.178"/>
    </reaction>
</comment>
<dbReference type="CDD" id="cd04301">
    <property type="entry name" value="NAT_SF"/>
    <property type="match status" value="1"/>
</dbReference>
<dbReference type="InterPro" id="IPR017255">
    <property type="entry name" value="AcTrfase_GNAT_prd"/>
</dbReference>
<evidence type="ECO:0000256" key="6">
    <source>
        <dbReference type="ARBA" id="ARBA00023315"/>
    </source>
</evidence>
<dbReference type="NCBIfam" id="TIGR02406">
    <property type="entry name" value="ectoine_EctA"/>
    <property type="match status" value="1"/>
</dbReference>
<dbReference type="PROSITE" id="PS51186">
    <property type="entry name" value="GNAT"/>
    <property type="match status" value="1"/>
</dbReference>
<dbReference type="Gene3D" id="3.40.630.30">
    <property type="match status" value="1"/>
</dbReference>
<evidence type="ECO:0000313" key="10">
    <source>
        <dbReference type="EMBL" id="KLV09978.1"/>
    </source>
</evidence>
<dbReference type="InterPro" id="IPR016181">
    <property type="entry name" value="Acyl_CoA_acyltransferase"/>
</dbReference>
<evidence type="ECO:0000256" key="5">
    <source>
        <dbReference type="ARBA" id="ARBA00022679"/>
    </source>
</evidence>
<proteinExistence type="inferred from homology"/>
<dbReference type="GO" id="GO:0019491">
    <property type="term" value="P:ectoine biosynthetic process"/>
    <property type="evidence" value="ECO:0007669"/>
    <property type="project" value="UniProtKB-UniPathway"/>
</dbReference>
<reference evidence="10 11" key="1">
    <citation type="submission" date="2015-05" db="EMBL/GenBank/DDBJ databases">
        <title>Photobacterium galathea sp. nov.</title>
        <authorList>
            <person name="Machado H."/>
            <person name="Gram L."/>
        </authorList>
    </citation>
    <scope>NUCLEOTIDE SEQUENCE [LARGE SCALE GENOMIC DNA]</scope>
    <source>
        <strain evidence="10 11">DSM 22954</strain>
    </source>
</reference>
<evidence type="ECO:0000256" key="2">
    <source>
        <dbReference type="ARBA" id="ARBA00010712"/>
    </source>
</evidence>
<accession>A0A0J1HED9</accession>
<evidence type="ECO:0000256" key="8">
    <source>
        <dbReference type="RuleBase" id="RU365045"/>
    </source>
</evidence>
<sequence>MWRPMITMAPWVMNPHTTANKQDALTFRKPSKEDGLEVHELIASCPPLDTNSSYCNFLQAEHFRDTCVVVEKNENIVAFTSAYQPPNRRDTLFIWQVAVSPKARGCGVGFRMLEALLDRPENAGIRYIETTITDDNRGSWALFHKFNQHHGRHGDVTTFLDKHAHFDGHHDSEYLFRIELKSS</sequence>
<dbReference type="EC" id="2.3.1.178" evidence="3 8"/>
<dbReference type="InterPro" id="IPR012772">
    <property type="entry name" value="Ectoine_EctA"/>
</dbReference>